<dbReference type="InterPro" id="IPR002938">
    <property type="entry name" value="FAD-bd"/>
</dbReference>
<dbReference type="Proteomes" id="UP000251485">
    <property type="component" value="Unassembled WGS sequence"/>
</dbReference>
<dbReference type="AlphaFoldDB" id="A0A2X2CCH0"/>
<protein>
    <submittedName>
        <fullName evidence="2">2-octaprenyl-6-methoxyphenyl hydroxylase</fullName>
        <ecNumber evidence="2">1.14.13.-</ecNumber>
    </submittedName>
</protein>
<dbReference type="GO" id="GO:0071949">
    <property type="term" value="F:FAD binding"/>
    <property type="evidence" value="ECO:0007669"/>
    <property type="project" value="InterPro"/>
</dbReference>
<dbReference type="Pfam" id="PF01494">
    <property type="entry name" value="FAD_binding_3"/>
    <property type="match status" value="1"/>
</dbReference>
<accession>A0A2X2CCH0</accession>
<name>A0A2X2CCH0_PROMI</name>
<dbReference type="Gene3D" id="3.50.50.60">
    <property type="entry name" value="FAD/NAD(P)-binding domain"/>
    <property type="match status" value="1"/>
</dbReference>
<feature type="domain" description="FAD-binding" evidence="1">
    <location>
        <begin position="2"/>
        <end position="70"/>
    </location>
</feature>
<dbReference type="PANTHER" id="PTHR43876">
    <property type="entry name" value="UBIQUINONE BIOSYNTHESIS MONOOXYGENASE COQ6, MITOCHONDRIAL"/>
    <property type="match status" value="1"/>
</dbReference>
<sequence>MNVIIVGGGMAGATLALALSALNKGNISISLIEAREPDNGHPGFDARAIALAHGTAKRLAQIGLWSVLKPFVTPINHVHVSDRGHCGFVNINAQDYDIDALGYVIELHDAGRQLFAQLKKTTQYYAILSR</sequence>
<dbReference type="GO" id="GO:0008681">
    <property type="term" value="F:2-octaprenyl-6-methoxyphenol hydroxylase activity"/>
    <property type="evidence" value="ECO:0007669"/>
    <property type="project" value="TreeGrafter"/>
</dbReference>
<dbReference type="EMBL" id="UAUE01000036">
    <property type="protein sequence ID" value="SPZ03386.1"/>
    <property type="molecule type" value="Genomic_DNA"/>
</dbReference>
<keyword evidence="2" id="KW-0560">Oxidoreductase</keyword>
<dbReference type="InterPro" id="IPR051205">
    <property type="entry name" value="UbiH/COQ6_monooxygenase"/>
</dbReference>
<evidence type="ECO:0000313" key="2">
    <source>
        <dbReference type="EMBL" id="SPZ03386.1"/>
    </source>
</evidence>
<proteinExistence type="predicted"/>
<evidence type="ECO:0000313" key="3">
    <source>
        <dbReference type="Proteomes" id="UP000251485"/>
    </source>
</evidence>
<dbReference type="PANTHER" id="PTHR43876:SF8">
    <property type="entry name" value="2-OCTAPRENYL-6-METHOXYPHENOL HYDROXYLASE"/>
    <property type="match status" value="1"/>
</dbReference>
<dbReference type="EC" id="1.14.13.-" evidence="2"/>
<evidence type="ECO:0000259" key="1">
    <source>
        <dbReference type="Pfam" id="PF01494"/>
    </source>
</evidence>
<dbReference type="SUPFAM" id="SSF51905">
    <property type="entry name" value="FAD/NAD(P)-binding domain"/>
    <property type="match status" value="1"/>
</dbReference>
<organism evidence="2 3">
    <name type="scientific">Proteus mirabilis</name>
    <dbReference type="NCBI Taxonomy" id="584"/>
    <lineage>
        <taxon>Bacteria</taxon>
        <taxon>Pseudomonadati</taxon>
        <taxon>Pseudomonadota</taxon>
        <taxon>Gammaproteobacteria</taxon>
        <taxon>Enterobacterales</taxon>
        <taxon>Morganellaceae</taxon>
        <taxon>Proteus</taxon>
    </lineage>
</organism>
<reference evidence="2 3" key="1">
    <citation type="submission" date="2018-06" db="EMBL/GenBank/DDBJ databases">
        <authorList>
            <consortium name="Pathogen Informatics"/>
            <person name="Doyle S."/>
        </authorList>
    </citation>
    <scope>NUCLEOTIDE SEQUENCE [LARGE SCALE GENOMIC DNA]</scope>
    <source>
        <strain evidence="2 3">NCTC10975</strain>
    </source>
</reference>
<dbReference type="InterPro" id="IPR036188">
    <property type="entry name" value="FAD/NAD-bd_sf"/>
</dbReference>
<gene>
    <name evidence="2" type="primary">ubiH_1</name>
    <name evidence="2" type="ORF">NCTC10975_05004</name>
</gene>